<reference evidence="1 2" key="1">
    <citation type="submission" date="2018-08" db="EMBL/GenBank/DDBJ databases">
        <title>A genome reference for cultivated species of the human gut microbiota.</title>
        <authorList>
            <person name="Zou Y."/>
            <person name="Xue W."/>
            <person name="Luo G."/>
        </authorList>
    </citation>
    <scope>NUCLEOTIDE SEQUENCE [LARGE SCALE GENOMIC DNA]</scope>
    <source>
        <strain evidence="1 2">AM16-54</strain>
    </source>
</reference>
<sequence>MLNSHIRQYICKNTKNIQKSDYMDGFCWQGELDLTLFYKIEGYFDNLKSLMTLMTMTGNDRNLWGLKMIMTLNDFDPS</sequence>
<organism evidence="1 2">
    <name type="scientific">Segatella copri</name>
    <dbReference type="NCBI Taxonomy" id="165179"/>
    <lineage>
        <taxon>Bacteria</taxon>
        <taxon>Pseudomonadati</taxon>
        <taxon>Bacteroidota</taxon>
        <taxon>Bacteroidia</taxon>
        <taxon>Bacteroidales</taxon>
        <taxon>Prevotellaceae</taxon>
        <taxon>Segatella</taxon>
    </lineage>
</organism>
<accession>A0A414XNZ4</accession>
<dbReference type="EMBL" id="QRKB01000063">
    <property type="protein sequence ID" value="RHH75655.1"/>
    <property type="molecule type" value="Genomic_DNA"/>
</dbReference>
<gene>
    <name evidence="1" type="ORF">DW192_14970</name>
</gene>
<evidence type="ECO:0000313" key="1">
    <source>
        <dbReference type="EMBL" id="RHH75655.1"/>
    </source>
</evidence>
<protein>
    <submittedName>
        <fullName evidence="1">Uncharacterized protein</fullName>
    </submittedName>
</protein>
<name>A0A414XNZ4_9BACT</name>
<evidence type="ECO:0000313" key="2">
    <source>
        <dbReference type="Proteomes" id="UP000284548"/>
    </source>
</evidence>
<dbReference type="Proteomes" id="UP000284548">
    <property type="component" value="Unassembled WGS sequence"/>
</dbReference>
<proteinExistence type="predicted"/>
<dbReference type="AlphaFoldDB" id="A0A414XNZ4"/>
<comment type="caution">
    <text evidence="1">The sequence shown here is derived from an EMBL/GenBank/DDBJ whole genome shotgun (WGS) entry which is preliminary data.</text>
</comment>